<evidence type="ECO:0000313" key="1">
    <source>
        <dbReference type="EMBL" id="THU82785.1"/>
    </source>
</evidence>
<proteinExistence type="predicted"/>
<protein>
    <submittedName>
        <fullName evidence="1">Uncharacterized protein</fullName>
    </submittedName>
</protein>
<evidence type="ECO:0000313" key="2">
    <source>
        <dbReference type="Proteomes" id="UP000297245"/>
    </source>
</evidence>
<keyword evidence="2" id="KW-1185">Reference proteome</keyword>
<dbReference type="AlphaFoldDB" id="A0A4V4HCC4"/>
<dbReference type="Proteomes" id="UP000297245">
    <property type="component" value="Unassembled WGS sequence"/>
</dbReference>
<reference evidence="1 2" key="1">
    <citation type="journal article" date="2019" name="Nat. Ecol. Evol.">
        <title>Megaphylogeny resolves global patterns of mushroom evolution.</title>
        <authorList>
            <person name="Varga T."/>
            <person name="Krizsan K."/>
            <person name="Foldi C."/>
            <person name="Dima B."/>
            <person name="Sanchez-Garcia M."/>
            <person name="Sanchez-Ramirez S."/>
            <person name="Szollosi G.J."/>
            <person name="Szarkandi J.G."/>
            <person name="Papp V."/>
            <person name="Albert L."/>
            <person name="Andreopoulos W."/>
            <person name="Angelini C."/>
            <person name="Antonin V."/>
            <person name="Barry K.W."/>
            <person name="Bougher N.L."/>
            <person name="Buchanan P."/>
            <person name="Buyck B."/>
            <person name="Bense V."/>
            <person name="Catcheside P."/>
            <person name="Chovatia M."/>
            <person name="Cooper J."/>
            <person name="Damon W."/>
            <person name="Desjardin D."/>
            <person name="Finy P."/>
            <person name="Geml J."/>
            <person name="Haridas S."/>
            <person name="Hughes K."/>
            <person name="Justo A."/>
            <person name="Karasinski D."/>
            <person name="Kautmanova I."/>
            <person name="Kiss B."/>
            <person name="Kocsube S."/>
            <person name="Kotiranta H."/>
            <person name="LaButti K.M."/>
            <person name="Lechner B.E."/>
            <person name="Liimatainen K."/>
            <person name="Lipzen A."/>
            <person name="Lukacs Z."/>
            <person name="Mihaltcheva S."/>
            <person name="Morgado L.N."/>
            <person name="Niskanen T."/>
            <person name="Noordeloos M.E."/>
            <person name="Ohm R.A."/>
            <person name="Ortiz-Santana B."/>
            <person name="Ovrebo C."/>
            <person name="Racz N."/>
            <person name="Riley R."/>
            <person name="Savchenko A."/>
            <person name="Shiryaev A."/>
            <person name="Soop K."/>
            <person name="Spirin V."/>
            <person name="Szebenyi C."/>
            <person name="Tomsovsky M."/>
            <person name="Tulloss R.E."/>
            <person name="Uehling J."/>
            <person name="Grigoriev I.V."/>
            <person name="Vagvolgyi C."/>
            <person name="Papp T."/>
            <person name="Martin F.M."/>
            <person name="Miettinen O."/>
            <person name="Hibbett D.S."/>
            <person name="Nagy L.G."/>
        </authorList>
    </citation>
    <scope>NUCLEOTIDE SEQUENCE [LARGE SCALE GENOMIC DNA]</scope>
    <source>
        <strain evidence="1 2">CBS 962.96</strain>
    </source>
</reference>
<organism evidence="1 2">
    <name type="scientific">Dendrothele bispora (strain CBS 962.96)</name>
    <dbReference type="NCBI Taxonomy" id="1314807"/>
    <lineage>
        <taxon>Eukaryota</taxon>
        <taxon>Fungi</taxon>
        <taxon>Dikarya</taxon>
        <taxon>Basidiomycota</taxon>
        <taxon>Agaricomycotina</taxon>
        <taxon>Agaricomycetes</taxon>
        <taxon>Agaricomycetidae</taxon>
        <taxon>Agaricales</taxon>
        <taxon>Agaricales incertae sedis</taxon>
        <taxon>Dendrothele</taxon>
    </lineage>
</organism>
<accession>A0A4V4HCC4</accession>
<sequence>MTDVKKSKYTNLLVVISSTIMGATNFESVDPTPYLFTISDSLGTELVDVLHVAGMNLGAELYVPTPFHDGDFGILDWNINFFTRIFPNFEFVDSTPYLFTIFDSLGVELVSQAPMDISALPIFKISIGKVEAVEEDGWKDSTSSVLQLDERYSMIDGSEKARLYMNFDSSKSLEVIVTRSVLTYLYRFIIKSRAPSAINSAKVN</sequence>
<dbReference type="EMBL" id="ML179708">
    <property type="protein sequence ID" value="THU82785.1"/>
    <property type="molecule type" value="Genomic_DNA"/>
</dbReference>
<gene>
    <name evidence="1" type="ORF">K435DRAFT_808017</name>
</gene>
<name>A0A4V4HCC4_DENBC</name>